<protein>
    <submittedName>
        <fullName evidence="7">LysR substrate-binding domain-containing protein</fullName>
    </submittedName>
</protein>
<keyword evidence="4" id="KW-0010">Activator</keyword>
<reference evidence="8" key="1">
    <citation type="journal article" date="2019" name="Int. J. Syst. Evol. Microbiol.">
        <title>The Global Catalogue of Microorganisms (GCM) 10K type strain sequencing project: providing services to taxonomists for standard genome sequencing and annotation.</title>
        <authorList>
            <consortium name="The Broad Institute Genomics Platform"/>
            <consortium name="The Broad Institute Genome Sequencing Center for Infectious Disease"/>
            <person name="Wu L."/>
            <person name="Ma J."/>
        </authorList>
    </citation>
    <scope>NUCLEOTIDE SEQUENCE [LARGE SCALE GENOMIC DNA]</scope>
    <source>
        <strain evidence="8">CGMCC 1.6774</strain>
    </source>
</reference>
<dbReference type="Proteomes" id="UP001597314">
    <property type="component" value="Unassembled WGS sequence"/>
</dbReference>
<evidence type="ECO:0000313" key="8">
    <source>
        <dbReference type="Proteomes" id="UP001597314"/>
    </source>
</evidence>
<dbReference type="Gene3D" id="3.40.190.10">
    <property type="entry name" value="Periplasmic binding protein-like II"/>
    <property type="match status" value="2"/>
</dbReference>
<dbReference type="PRINTS" id="PR00039">
    <property type="entry name" value="HTHLYSR"/>
</dbReference>
<dbReference type="PANTHER" id="PTHR30346:SF26">
    <property type="entry name" value="HYDROGEN PEROXIDE-INDUCIBLE GENES ACTIVATOR"/>
    <property type="match status" value="1"/>
</dbReference>
<dbReference type="RefSeq" id="WP_378479831.1">
    <property type="nucleotide sequence ID" value="NZ_JBHUIW010000033.1"/>
</dbReference>
<evidence type="ECO:0000256" key="3">
    <source>
        <dbReference type="ARBA" id="ARBA00023125"/>
    </source>
</evidence>
<dbReference type="InterPro" id="IPR005119">
    <property type="entry name" value="LysR_subst-bd"/>
</dbReference>
<proteinExistence type="inferred from homology"/>
<accession>A0ABW5AQG2</accession>
<evidence type="ECO:0000256" key="5">
    <source>
        <dbReference type="ARBA" id="ARBA00023163"/>
    </source>
</evidence>
<keyword evidence="5" id="KW-0804">Transcription</keyword>
<feature type="domain" description="HTH lysR-type" evidence="6">
    <location>
        <begin position="2"/>
        <end position="59"/>
    </location>
</feature>
<dbReference type="SUPFAM" id="SSF46785">
    <property type="entry name" value="Winged helix' DNA-binding domain"/>
    <property type="match status" value="1"/>
</dbReference>
<dbReference type="Pfam" id="PF00126">
    <property type="entry name" value="HTH_1"/>
    <property type="match status" value="1"/>
</dbReference>
<dbReference type="SUPFAM" id="SSF53850">
    <property type="entry name" value="Periplasmic binding protein-like II"/>
    <property type="match status" value="1"/>
</dbReference>
<dbReference type="EMBL" id="JBHUIW010000033">
    <property type="protein sequence ID" value="MFD2184692.1"/>
    <property type="molecule type" value="Genomic_DNA"/>
</dbReference>
<evidence type="ECO:0000259" key="6">
    <source>
        <dbReference type="PROSITE" id="PS50931"/>
    </source>
</evidence>
<keyword evidence="2" id="KW-0805">Transcription regulation</keyword>
<sequence>MITLKQLRYFGAVARTRHFGRAAAECAVSQPALSMQIRDLEARLGVELVERRPGDVTLTPVGVEIARRAEELLAGARDLEDCARHHAGPLAGPLRLGVIPTLAPYVLPKVLPALQRHHPELTVELRESQTRTLVDELGRGLIDVVMLALPVEQPEVETLALFEDPFVLAVPAADPRPATTPVAVGALVEERLLLLEEGHCLRDQALAVCAGGRGDAGGLGATSLATVVQLVASGFGATLLPQVAAAVERDNTRIKLLRFAAPEPGRTVALAYRRTSPRKADFSVLARRITEALGVSDAGALPTAACRAGAAVPA</sequence>
<keyword evidence="3" id="KW-0238">DNA-binding</keyword>
<dbReference type="CDD" id="cd08411">
    <property type="entry name" value="PBP2_OxyR"/>
    <property type="match status" value="1"/>
</dbReference>
<dbReference type="Pfam" id="PF03466">
    <property type="entry name" value="LysR_substrate"/>
    <property type="match status" value="1"/>
</dbReference>
<comment type="caution">
    <text evidence="7">The sequence shown here is derived from an EMBL/GenBank/DDBJ whole genome shotgun (WGS) entry which is preliminary data.</text>
</comment>
<evidence type="ECO:0000256" key="1">
    <source>
        <dbReference type="ARBA" id="ARBA00009437"/>
    </source>
</evidence>
<dbReference type="Gene3D" id="1.10.10.10">
    <property type="entry name" value="Winged helix-like DNA-binding domain superfamily/Winged helix DNA-binding domain"/>
    <property type="match status" value="1"/>
</dbReference>
<dbReference type="InterPro" id="IPR036390">
    <property type="entry name" value="WH_DNA-bd_sf"/>
</dbReference>
<dbReference type="PROSITE" id="PS50931">
    <property type="entry name" value="HTH_LYSR"/>
    <property type="match status" value="1"/>
</dbReference>
<name>A0ABW5AQG2_9BRAD</name>
<evidence type="ECO:0000256" key="4">
    <source>
        <dbReference type="ARBA" id="ARBA00023159"/>
    </source>
</evidence>
<evidence type="ECO:0000313" key="7">
    <source>
        <dbReference type="EMBL" id="MFD2184692.1"/>
    </source>
</evidence>
<evidence type="ECO:0000256" key="2">
    <source>
        <dbReference type="ARBA" id="ARBA00023015"/>
    </source>
</evidence>
<dbReference type="PANTHER" id="PTHR30346">
    <property type="entry name" value="TRANSCRIPTIONAL DUAL REGULATOR HCAR-RELATED"/>
    <property type="match status" value="1"/>
</dbReference>
<comment type="similarity">
    <text evidence="1">Belongs to the LysR transcriptional regulatory family.</text>
</comment>
<dbReference type="InterPro" id="IPR036388">
    <property type="entry name" value="WH-like_DNA-bd_sf"/>
</dbReference>
<keyword evidence="8" id="KW-1185">Reference proteome</keyword>
<gene>
    <name evidence="7" type="ORF">ACFSOX_21280</name>
</gene>
<organism evidence="7 8">
    <name type="scientific">Rhodoplanes azumiensis</name>
    <dbReference type="NCBI Taxonomy" id="1897628"/>
    <lineage>
        <taxon>Bacteria</taxon>
        <taxon>Pseudomonadati</taxon>
        <taxon>Pseudomonadota</taxon>
        <taxon>Alphaproteobacteria</taxon>
        <taxon>Hyphomicrobiales</taxon>
        <taxon>Nitrobacteraceae</taxon>
        <taxon>Rhodoplanes</taxon>
    </lineage>
</organism>
<dbReference type="InterPro" id="IPR000847">
    <property type="entry name" value="LysR_HTH_N"/>
</dbReference>